<name>A0A1L7WPA6_9HELO</name>
<evidence type="ECO:0000313" key="4">
    <source>
        <dbReference type="Proteomes" id="UP000184330"/>
    </source>
</evidence>
<evidence type="ECO:0000256" key="1">
    <source>
        <dbReference type="SAM" id="MobiDB-lite"/>
    </source>
</evidence>
<feature type="transmembrane region" description="Helical" evidence="2">
    <location>
        <begin position="86"/>
        <end position="108"/>
    </location>
</feature>
<accession>A0A1L7WPA6</accession>
<keyword evidence="2" id="KW-0812">Transmembrane</keyword>
<gene>
    <name evidence="3" type="ORF">PAC_04481</name>
</gene>
<feature type="region of interest" description="Disordered" evidence="1">
    <location>
        <begin position="1"/>
        <end position="26"/>
    </location>
</feature>
<sequence>MPFSKPEVTSDVTSFDAPPSSQHPAMRHKSGLIGSINLGLTVLALLSSMTIVGTSAETLQVYNTTRLGNGHFLSIWPNEFDIRPTVALVTCGSIILVSSILSLVAARVPAIANKTLLSTSLSLLLPSISLVAALISTSFFYGVNASSTTFSLQSWTCQWANISMDVKPHWGTLCKESKVALYLSVMMIPLQLLVLGTVVVGFLGRVKGWVVGRKVEGDRKGSPALS</sequence>
<protein>
    <submittedName>
        <fullName evidence="3">Uncharacterized protein</fullName>
    </submittedName>
</protein>
<evidence type="ECO:0000313" key="3">
    <source>
        <dbReference type="EMBL" id="CZR54597.1"/>
    </source>
</evidence>
<keyword evidence="4" id="KW-1185">Reference proteome</keyword>
<evidence type="ECO:0000256" key="2">
    <source>
        <dbReference type="SAM" id="Phobius"/>
    </source>
</evidence>
<keyword evidence="2" id="KW-0472">Membrane</keyword>
<dbReference type="EMBL" id="FJOG01000005">
    <property type="protein sequence ID" value="CZR54597.1"/>
    <property type="molecule type" value="Genomic_DNA"/>
</dbReference>
<keyword evidence="2" id="KW-1133">Transmembrane helix</keyword>
<proteinExistence type="predicted"/>
<feature type="transmembrane region" description="Helical" evidence="2">
    <location>
        <begin position="179"/>
        <end position="204"/>
    </location>
</feature>
<reference evidence="3 4" key="1">
    <citation type="submission" date="2016-03" db="EMBL/GenBank/DDBJ databases">
        <authorList>
            <person name="Ploux O."/>
        </authorList>
    </citation>
    <scope>NUCLEOTIDE SEQUENCE [LARGE SCALE GENOMIC DNA]</scope>
    <source>
        <strain evidence="3 4">UAMH 11012</strain>
    </source>
</reference>
<dbReference type="OrthoDB" id="3890746at2759"/>
<organism evidence="3 4">
    <name type="scientific">Phialocephala subalpina</name>
    <dbReference type="NCBI Taxonomy" id="576137"/>
    <lineage>
        <taxon>Eukaryota</taxon>
        <taxon>Fungi</taxon>
        <taxon>Dikarya</taxon>
        <taxon>Ascomycota</taxon>
        <taxon>Pezizomycotina</taxon>
        <taxon>Leotiomycetes</taxon>
        <taxon>Helotiales</taxon>
        <taxon>Mollisiaceae</taxon>
        <taxon>Phialocephala</taxon>
        <taxon>Phialocephala fortinii species complex</taxon>
    </lineage>
</organism>
<dbReference type="Proteomes" id="UP000184330">
    <property type="component" value="Unassembled WGS sequence"/>
</dbReference>
<feature type="transmembrane region" description="Helical" evidence="2">
    <location>
        <begin position="32"/>
        <end position="52"/>
    </location>
</feature>
<dbReference type="AlphaFoldDB" id="A0A1L7WPA6"/>
<feature type="transmembrane region" description="Helical" evidence="2">
    <location>
        <begin position="120"/>
        <end position="143"/>
    </location>
</feature>